<dbReference type="Proteomes" id="UP000230208">
    <property type="component" value="Unassembled WGS sequence"/>
</dbReference>
<accession>A0A2H0R7A7</accession>
<sequence length="263" mass="29247">MKEKDIQIELAVQKEFTHNLDDKPDLDRNENVSKFFRFFYGIDPSKFILPGAILVAAILVSGSIIFYGLNSGSNRTALVKESVVDVSVDDDPVLGDPKAKITLIEFSDFQCPFCRAFWSGAFQQIKSEYIDTGKARLIYRDFPLSFHPGAMPAAEGAECADDQGKFWEMHDKIFEEQAKFGSGTIQFSENDVRKWAGQITGLDMSEWSECFDSNKHASEINKDIADGNLYGVSGTPTVFVNGKPIVGALPFSAFKAEIDKLIK</sequence>
<dbReference type="InterPro" id="IPR013766">
    <property type="entry name" value="Thioredoxin_domain"/>
</dbReference>
<dbReference type="PROSITE" id="PS51352">
    <property type="entry name" value="THIOREDOXIN_2"/>
    <property type="match status" value="1"/>
</dbReference>
<comment type="caution">
    <text evidence="8">The sequence shown here is derived from an EMBL/GenBank/DDBJ whole genome shotgun (WGS) entry which is preliminary data.</text>
</comment>
<dbReference type="Gene3D" id="3.40.30.10">
    <property type="entry name" value="Glutaredoxin"/>
    <property type="match status" value="1"/>
</dbReference>
<evidence type="ECO:0000313" key="9">
    <source>
        <dbReference type="Proteomes" id="UP000230208"/>
    </source>
</evidence>
<dbReference type="AlphaFoldDB" id="A0A2H0R7A7"/>
<dbReference type="InterPro" id="IPR012336">
    <property type="entry name" value="Thioredoxin-like_fold"/>
</dbReference>
<keyword evidence="6" id="KW-1133">Transmembrane helix</keyword>
<evidence type="ECO:0000256" key="3">
    <source>
        <dbReference type="ARBA" id="ARBA00023002"/>
    </source>
</evidence>
<dbReference type="EMBL" id="PCXP01000025">
    <property type="protein sequence ID" value="PIR41705.1"/>
    <property type="molecule type" value="Genomic_DNA"/>
</dbReference>
<name>A0A2H0R7A7_9BACT</name>
<keyword evidence="4" id="KW-1015">Disulfide bond</keyword>
<keyword evidence="2" id="KW-0732">Signal</keyword>
<keyword evidence="3" id="KW-0560">Oxidoreductase</keyword>
<dbReference type="InterPro" id="IPR036249">
    <property type="entry name" value="Thioredoxin-like_sf"/>
</dbReference>
<keyword evidence="5" id="KW-0676">Redox-active center</keyword>
<comment type="similarity">
    <text evidence="1">Belongs to the thioredoxin family. DsbA subfamily.</text>
</comment>
<protein>
    <recommendedName>
        <fullName evidence="7">Thioredoxin domain-containing protein</fullName>
    </recommendedName>
</protein>
<feature type="domain" description="Thioredoxin" evidence="7">
    <location>
        <begin position="69"/>
        <end position="263"/>
    </location>
</feature>
<evidence type="ECO:0000256" key="5">
    <source>
        <dbReference type="ARBA" id="ARBA00023284"/>
    </source>
</evidence>
<evidence type="ECO:0000256" key="4">
    <source>
        <dbReference type="ARBA" id="ARBA00023157"/>
    </source>
</evidence>
<evidence type="ECO:0000259" key="7">
    <source>
        <dbReference type="PROSITE" id="PS51352"/>
    </source>
</evidence>
<dbReference type="PANTHER" id="PTHR13887:SF14">
    <property type="entry name" value="DISULFIDE BOND FORMATION PROTEIN D"/>
    <property type="match status" value="1"/>
</dbReference>
<proteinExistence type="inferred from homology"/>
<evidence type="ECO:0000313" key="8">
    <source>
        <dbReference type="EMBL" id="PIR41705.1"/>
    </source>
</evidence>
<organism evidence="8 9">
    <name type="scientific">Candidatus Yanofskybacteria bacterium CG10_big_fil_rev_8_21_14_0_10_37_15</name>
    <dbReference type="NCBI Taxonomy" id="1975097"/>
    <lineage>
        <taxon>Bacteria</taxon>
        <taxon>Candidatus Yanofskyibacteriota</taxon>
    </lineage>
</organism>
<dbReference type="GO" id="GO:0016491">
    <property type="term" value="F:oxidoreductase activity"/>
    <property type="evidence" value="ECO:0007669"/>
    <property type="project" value="UniProtKB-KW"/>
</dbReference>
<keyword evidence="6" id="KW-0472">Membrane</keyword>
<reference evidence="8 9" key="1">
    <citation type="submission" date="2017-09" db="EMBL/GenBank/DDBJ databases">
        <title>Depth-based differentiation of microbial function through sediment-hosted aquifers and enrichment of novel symbionts in the deep terrestrial subsurface.</title>
        <authorList>
            <person name="Probst A.J."/>
            <person name="Ladd B."/>
            <person name="Jarett J.K."/>
            <person name="Geller-Mcgrath D.E."/>
            <person name="Sieber C.M."/>
            <person name="Emerson J.B."/>
            <person name="Anantharaman K."/>
            <person name="Thomas B.C."/>
            <person name="Malmstrom R."/>
            <person name="Stieglmeier M."/>
            <person name="Klingl A."/>
            <person name="Woyke T."/>
            <person name="Ryan C.M."/>
            <person name="Banfield J.F."/>
        </authorList>
    </citation>
    <scope>NUCLEOTIDE SEQUENCE [LARGE SCALE GENOMIC DNA]</scope>
    <source>
        <strain evidence="8">CG10_big_fil_rev_8_21_14_0_10_37_15</strain>
    </source>
</reference>
<dbReference type="PANTHER" id="PTHR13887">
    <property type="entry name" value="GLUTATHIONE S-TRANSFERASE KAPPA"/>
    <property type="match status" value="1"/>
</dbReference>
<evidence type="ECO:0000256" key="1">
    <source>
        <dbReference type="ARBA" id="ARBA00005791"/>
    </source>
</evidence>
<gene>
    <name evidence="8" type="ORF">COV30_02285</name>
</gene>
<evidence type="ECO:0000256" key="2">
    <source>
        <dbReference type="ARBA" id="ARBA00022729"/>
    </source>
</evidence>
<feature type="transmembrane region" description="Helical" evidence="6">
    <location>
        <begin position="47"/>
        <end position="69"/>
    </location>
</feature>
<keyword evidence="6" id="KW-0812">Transmembrane</keyword>
<evidence type="ECO:0000256" key="6">
    <source>
        <dbReference type="SAM" id="Phobius"/>
    </source>
</evidence>
<dbReference type="Pfam" id="PF13462">
    <property type="entry name" value="Thioredoxin_4"/>
    <property type="match status" value="1"/>
</dbReference>
<dbReference type="SUPFAM" id="SSF52833">
    <property type="entry name" value="Thioredoxin-like"/>
    <property type="match status" value="1"/>
</dbReference>